<dbReference type="EMBL" id="BPUB01000001">
    <property type="protein sequence ID" value="GJG57652.1"/>
    <property type="molecule type" value="Genomic_DNA"/>
</dbReference>
<dbReference type="GO" id="GO:0015288">
    <property type="term" value="F:porin activity"/>
    <property type="evidence" value="ECO:0007669"/>
    <property type="project" value="TreeGrafter"/>
</dbReference>
<dbReference type="PANTHER" id="PTHR30026:SF23">
    <property type="entry name" value="TO APRF-PUTATIVE OUTER MEMBRANE EFFLUX PROTEIN OR SECRETED ALKALINE PHOSPHATASE-RELATED"/>
    <property type="match status" value="1"/>
</dbReference>
<dbReference type="PANTHER" id="PTHR30026">
    <property type="entry name" value="OUTER MEMBRANE PROTEIN TOLC"/>
    <property type="match status" value="1"/>
</dbReference>
<dbReference type="GO" id="GO:1990281">
    <property type="term" value="C:efflux pump complex"/>
    <property type="evidence" value="ECO:0007669"/>
    <property type="project" value="TreeGrafter"/>
</dbReference>
<dbReference type="InterPro" id="IPR003423">
    <property type="entry name" value="OMP_efflux"/>
</dbReference>
<comment type="similarity">
    <text evidence="2">Belongs to the outer membrane factor (OMF) (TC 1.B.17) family.</text>
</comment>
<dbReference type="GO" id="GO:0015562">
    <property type="term" value="F:efflux transmembrane transporter activity"/>
    <property type="evidence" value="ECO:0007669"/>
    <property type="project" value="InterPro"/>
</dbReference>
<accession>A0A9R1CUI7</accession>
<keyword evidence="9" id="KW-0732">Signal</keyword>
<evidence type="ECO:0000256" key="1">
    <source>
        <dbReference type="ARBA" id="ARBA00004442"/>
    </source>
</evidence>
<feature type="signal peptide" evidence="9">
    <location>
        <begin position="1"/>
        <end position="20"/>
    </location>
</feature>
<proteinExistence type="inferred from homology"/>
<sequence>MNKRLFLLTIGLVSAAFCFAQGTRRLTINGVFDLIEQNSTSLREQKTGIESAAEGVKDAKSQRLPDIGTQLSGSYLGNALMTDRSFGDAHGLHTPHWGNTLNIDVRQPIYAGGAIDAGIEMAKLGLESSKLSTSLNRSALRFNALTEYLNLEKIENRKRVLKANIELTQKLIDDIKARYSQGVALKNDVTRYELQMQQLRLALTKIDNQRAIINHQLCNTLGLPEGTTVEPADDVTLMTFPKDGEASWQQTATANSQQLQLSEVNASLAKQKEKIARSEMLPKVAIVANNNFNGPITFELPPIDKNLNIWYVGVGVTYQLSSLFKSNKKLRQAKLQSRQAQEQTAVAREQLNNAVQASYTEYLQSYVELETQQKNVQLARENYDVVNERYNNQLALITDMLDASNMRLDAELSEADAKIAVAEAYYKMKYISGEI</sequence>
<evidence type="ECO:0000256" key="3">
    <source>
        <dbReference type="ARBA" id="ARBA00022448"/>
    </source>
</evidence>
<keyword evidence="7" id="KW-0998">Cell outer membrane</keyword>
<dbReference type="InterPro" id="IPR051906">
    <property type="entry name" value="TolC-like"/>
</dbReference>
<reference evidence="10" key="1">
    <citation type="journal article" date="2022" name="Int. J. Syst. Evol. Microbiol.">
        <title>Prevotella lacticifex sp. nov., isolated from the rumen of cows.</title>
        <authorList>
            <person name="Shinkai T."/>
            <person name="Ikeyama N."/>
            <person name="Kumagai M."/>
            <person name="Ohmori H."/>
            <person name="Sakamoto M."/>
            <person name="Ohkuma M."/>
            <person name="Mitsumori M."/>
        </authorList>
    </citation>
    <scope>NUCLEOTIDE SEQUENCE</scope>
    <source>
        <strain evidence="10">R5076</strain>
    </source>
</reference>
<evidence type="ECO:0000256" key="7">
    <source>
        <dbReference type="ARBA" id="ARBA00023237"/>
    </source>
</evidence>
<keyword evidence="8" id="KW-0175">Coiled coil</keyword>
<evidence type="ECO:0000256" key="6">
    <source>
        <dbReference type="ARBA" id="ARBA00023136"/>
    </source>
</evidence>
<feature type="coiled-coil region" evidence="8">
    <location>
        <begin position="151"/>
        <end position="209"/>
    </location>
</feature>
<evidence type="ECO:0000256" key="5">
    <source>
        <dbReference type="ARBA" id="ARBA00022692"/>
    </source>
</evidence>
<dbReference type="SUPFAM" id="SSF56954">
    <property type="entry name" value="Outer membrane efflux proteins (OEP)"/>
    <property type="match status" value="1"/>
</dbReference>
<keyword evidence="5" id="KW-0812">Transmembrane</keyword>
<protein>
    <recommendedName>
        <fullName evidence="12">Outer membrane efflux protein</fullName>
    </recommendedName>
</protein>
<dbReference type="AlphaFoldDB" id="A0A9R1CUI7"/>
<keyword evidence="11" id="KW-1185">Reference proteome</keyword>
<name>A0A9R1CUI7_9BACT</name>
<evidence type="ECO:0000256" key="9">
    <source>
        <dbReference type="SAM" id="SignalP"/>
    </source>
</evidence>
<gene>
    <name evidence="10" type="ORF">PRLR5076_05030</name>
</gene>
<comment type="caution">
    <text evidence="10">The sequence shown here is derived from an EMBL/GenBank/DDBJ whole genome shotgun (WGS) entry which is preliminary data.</text>
</comment>
<dbReference type="GeneID" id="72468558"/>
<keyword evidence="6" id="KW-0472">Membrane</keyword>
<dbReference type="RefSeq" id="WP_223928137.1">
    <property type="nucleotide sequence ID" value="NZ_BPTU01000003.1"/>
</dbReference>
<evidence type="ECO:0000256" key="4">
    <source>
        <dbReference type="ARBA" id="ARBA00022452"/>
    </source>
</evidence>
<evidence type="ECO:0000256" key="2">
    <source>
        <dbReference type="ARBA" id="ARBA00007613"/>
    </source>
</evidence>
<feature type="coiled-coil region" evidence="8">
    <location>
        <begin position="323"/>
        <end position="389"/>
    </location>
</feature>
<evidence type="ECO:0000313" key="10">
    <source>
        <dbReference type="EMBL" id="GJG57652.1"/>
    </source>
</evidence>
<dbReference type="Pfam" id="PF02321">
    <property type="entry name" value="OEP"/>
    <property type="match status" value="2"/>
</dbReference>
<dbReference type="Proteomes" id="UP000825483">
    <property type="component" value="Unassembled WGS sequence"/>
</dbReference>
<keyword evidence="4" id="KW-1134">Transmembrane beta strand</keyword>
<evidence type="ECO:0008006" key="12">
    <source>
        <dbReference type="Google" id="ProtNLM"/>
    </source>
</evidence>
<keyword evidence="3" id="KW-0813">Transport</keyword>
<evidence type="ECO:0000313" key="11">
    <source>
        <dbReference type="Proteomes" id="UP000825483"/>
    </source>
</evidence>
<feature type="chain" id="PRO_5040359160" description="Outer membrane efflux protein" evidence="9">
    <location>
        <begin position="21"/>
        <end position="435"/>
    </location>
</feature>
<organism evidence="10 11">
    <name type="scientific">Prevotella lacticifex</name>
    <dbReference type="NCBI Taxonomy" id="2854755"/>
    <lineage>
        <taxon>Bacteria</taxon>
        <taxon>Pseudomonadati</taxon>
        <taxon>Bacteroidota</taxon>
        <taxon>Bacteroidia</taxon>
        <taxon>Bacteroidales</taxon>
        <taxon>Prevotellaceae</taxon>
        <taxon>Prevotella</taxon>
    </lineage>
</organism>
<dbReference type="GO" id="GO:0009279">
    <property type="term" value="C:cell outer membrane"/>
    <property type="evidence" value="ECO:0007669"/>
    <property type="project" value="UniProtKB-SubCell"/>
</dbReference>
<comment type="subcellular location">
    <subcellularLocation>
        <location evidence="1">Cell outer membrane</location>
    </subcellularLocation>
</comment>
<evidence type="ECO:0000256" key="8">
    <source>
        <dbReference type="SAM" id="Coils"/>
    </source>
</evidence>
<dbReference type="Gene3D" id="1.20.1600.10">
    <property type="entry name" value="Outer membrane efflux proteins (OEP)"/>
    <property type="match status" value="1"/>
</dbReference>